<accession>A0A511J380</accession>
<keyword evidence="2" id="KW-0547">Nucleotide-binding</keyword>
<comment type="caution">
    <text evidence="5">The sequence shown here is derived from an EMBL/GenBank/DDBJ whole genome shotgun (WGS) entry which is preliminary data.</text>
</comment>
<keyword evidence="3" id="KW-0067">ATP-binding</keyword>
<protein>
    <submittedName>
        <fullName evidence="5">ABC transporter</fullName>
    </submittedName>
</protein>
<dbReference type="Proteomes" id="UP000321830">
    <property type="component" value="Unassembled WGS sequence"/>
</dbReference>
<feature type="domain" description="ABC transporter" evidence="4">
    <location>
        <begin position="2"/>
        <end position="228"/>
    </location>
</feature>
<dbReference type="PANTHER" id="PTHR42939">
    <property type="entry name" value="ABC TRANSPORTER ATP-BINDING PROTEIN ALBC-RELATED"/>
    <property type="match status" value="1"/>
</dbReference>
<evidence type="ECO:0000256" key="3">
    <source>
        <dbReference type="ARBA" id="ARBA00022840"/>
    </source>
</evidence>
<organism evidence="5 6">
    <name type="scientific">Enterococcus villorum</name>
    <dbReference type="NCBI Taxonomy" id="112904"/>
    <lineage>
        <taxon>Bacteria</taxon>
        <taxon>Bacillati</taxon>
        <taxon>Bacillota</taxon>
        <taxon>Bacilli</taxon>
        <taxon>Lactobacillales</taxon>
        <taxon>Enterococcaceae</taxon>
        <taxon>Enterococcus</taxon>
    </lineage>
</organism>
<dbReference type="AlphaFoldDB" id="A0A511J380"/>
<proteinExistence type="predicted"/>
<evidence type="ECO:0000313" key="6">
    <source>
        <dbReference type="Proteomes" id="UP000321830"/>
    </source>
</evidence>
<dbReference type="InterPro" id="IPR003439">
    <property type="entry name" value="ABC_transporter-like_ATP-bd"/>
</dbReference>
<name>A0A511J380_9ENTE</name>
<dbReference type="PANTHER" id="PTHR42939:SF1">
    <property type="entry name" value="ABC TRANSPORTER ATP-BINDING PROTEIN ALBC-RELATED"/>
    <property type="match status" value="1"/>
</dbReference>
<dbReference type="EMBL" id="BJWF01000016">
    <property type="protein sequence ID" value="GEL92143.1"/>
    <property type="molecule type" value="Genomic_DNA"/>
</dbReference>
<dbReference type="InterPro" id="IPR051782">
    <property type="entry name" value="ABC_Transporter_VariousFunc"/>
</dbReference>
<keyword evidence="1" id="KW-0813">Transport</keyword>
<evidence type="ECO:0000313" key="5">
    <source>
        <dbReference type="EMBL" id="GEL92143.1"/>
    </source>
</evidence>
<evidence type="ECO:0000256" key="2">
    <source>
        <dbReference type="ARBA" id="ARBA00022741"/>
    </source>
</evidence>
<gene>
    <name evidence="5" type="ORF">EVI01_14800</name>
</gene>
<dbReference type="GO" id="GO:0016887">
    <property type="term" value="F:ATP hydrolysis activity"/>
    <property type="evidence" value="ECO:0007669"/>
    <property type="project" value="InterPro"/>
</dbReference>
<reference evidence="5 6" key="1">
    <citation type="submission" date="2019-07" db="EMBL/GenBank/DDBJ databases">
        <title>Whole genome shotgun sequence of Enterococcus villorum NBRC 100699.</title>
        <authorList>
            <person name="Hosoyama A."/>
            <person name="Uohara A."/>
            <person name="Ohji S."/>
            <person name="Ichikawa N."/>
        </authorList>
    </citation>
    <scope>NUCLEOTIDE SEQUENCE [LARGE SCALE GENOMIC DNA]</scope>
    <source>
        <strain evidence="5 6">NBRC 100699</strain>
    </source>
</reference>
<dbReference type="InterPro" id="IPR003593">
    <property type="entry name" value="AAA+_ATPase"/>
</dbReference>
<dbReference type="CDD" id="cd03230">
    <property type="entry name" value="ABC_DR_subfamily_A"/>
    <property type="match status" value="1"/>
</dbReference>
<evidence type="ECO:0000259" key="4">
    <source>
        <dbReference type="PROSITE" id="PS50893"/>
    </source>
</evidence>
<evidence type="ECO:0000256" key="1">
    <source>
        <dbReference type="ARBA" id="ARBA00022448"/>
    </source>
</evidence>
<dbReference type="Pfam" id="PF00005">
    <property type="entry name" value="ABC_tran"/>
    <property type="match status" value="1"/>
</dbReference>
<dbReference type="PROSITE" id="PS50893">
    <property type="entry name" value="ABC_TRANSPORTER_2"/>
    <property type="match status" value="1"/>
</dbReference>
<sequence length="238" mass="27451">MLTVANVHFSYEKTPILKGVSISLATHEIIGLVGPNGSGKTTLIRAIMNILEPSFGEIKINHKLNTLPQVQKEVMYLSSDDVLPEFLTGQEYLLLLLSLYKKNNNELLLSKLLNYYSMDHLFYKLIESYSHETKKKLQLICAFIIQPNLLIIDETLNGIDIEAREITKRLLTKLLEKHTAIFLCTHDFSLVEELKSRAILIHNGEIYYDSNEYLNNHQNLREIFYDMIKTGDIDYDLD</sequence>
<dbReference type="SUPFAM" id="SSF52540">
    <property type="entry name" value="P-loop containing nucleoside triphosphate hydrolases"/>
    <property type="match status" value="1"/>
</dbReference>
<dbReference type="Gene3D" id="3.40.50.300">
    <property type="entry name" value="P-loop containing nucleotide triphosphate hydrolases"/>
    <property type="match status" value="1"/>
</dbReference>
<dbReference type="GO" id="GO:0005524">
    <property type="term" value="F:ATP binding"/>
    <property type="evidence" value="ECO:0007669"/>
    <property type="project" value="UniProtKB-KW"/>
</dbReference>
<dbReference type="SMART" id="SM00382">
    <property type="entry name" value="AAA"/>
    <property type="match status" value="1"/>
</dbReference>
<dbReference type="InterPro" id="IPR027417">
    <property type="entry name" value="P-loop_NTPase"/>
</dbReference>
<dbReference type="RefSeq" id="WP_010751874.1">
    <property type="nucleotide sequence ID" value="NZ_BJWF01000016.1"/>
</dbReference>